<dbReference type="GO" id="GO:0031405">
    <property type="term" value="F:lipoic acid binding"/>
    <property type="evidence" value="ECO:0007669"/>
    <property type="project" value="TreeGrafter"/>
</dbReference>
<accession>T1A3E8</accession>
<dbReference type="InterPro" id="IPR036625">
    <property type="entry name" value="E3-bd_dom_sf"/>
</dbReference>
<dbReference type="SUPFAM" id="SSF51230">
    <property type="entry name" value="Single hybrid motif"/>
    <property type="match status" value="1"/>
</dbReference>
<dbReference type="PROSITE" id="PS51826">
    <property type="entry name" value="PSBD"/>
    <property type="match status" value="1"/>
</dbReference>
<dbReference type="Pfam" id="PF00364">
    <property type="entry name" value="Biotin_lipoyl"/>
    <property type="match status" value="1"/>
</dbReference>
<dbReference type="CDD" id="cd06849">
    <property type="entry name" value="lipoyl_domain"/>
    <property type="match status" value="1"/>
</dbReference>
<organism evidence="8">
    <name type="scientific">mine drainage metagenome</name>
    <dbReference type="NCBI Taxonomy" id="410659"/>
    <lineage>
        <taxon>unclassified sequences</taxon>
        <taxon>metagenomes</taxon>
        <taxon>ecological metagenomes</taxon>
    </lineage>
</organism>
<feature type="compositionally biased region" description="Polar residues" evidence="5">
    <location>
        <begin position="147"/>
        <end position="156"/>
    </location>
</feature>
<dbReference type="InterPro" id="IPR050743">
    <property type="entry name" value="2-oxoacid_DH_E2_comp"/>
</dbReference>
<feature type="non-terminal residue" evidence="8">
    <location>
        <position position="208"/>
    </location>
</feature>
<dbReference type="InterPro" id="IPR000089">
    <property type="entry name" value="Biotin_lipoyl"/>
</dbReference>
<dbReference type="Pfam" id="PF02817">
    <property type="entry name" value="E3_binding"/>
    <property type="match status" value="1"/>
</dbReference>
<feature type="compositionally biased region" description="Pro residues" evidence="5">
    <location>
        <begin position="82"/>
        <end position="91"/>
    </location>
</feature>
<dbReference type="Gene3D" id="4.10.320.10">
    <property type="entry name" value="E3-binding domain"/>
    <property type="match status" value="1"/>
</dbReference>
<protein>
    <submittedName>
        <fullName evidence="8">Branched-chain alpha-keto acid dehydrogenase subunit E2</fullName>
    </submittedName>
</protein>
<reference evidence="8" key="2">
    <citation type="journal article" date="2014" name="ISME J.">
        <title>Microbial stratification in low pH oxic and suboxic macroscopic growths along an acid mine drainage.</title>
        <authorList>
            <person name="Mendez-Garcia C."/>
            <person name="Mesa V."/>
            <person name="Sprenger R.R."/>
            <person name="Richter M."/>
            <person name="Diez M.S."/>
            <person name="Solano J."/>
            <person name="Bargiela R."/>
            <person name="Golyshina O.V."/>
            <person name="Manteca A."/>
            <person name="Ramos J.L."/>
            <person name="Gallego J.R."/>
            <person name="Llorente I."/>
            <person name="Martins Dos Santos V.A."/>
            <person name="Jensen O.N."/>
            <person name="Pelaez A.I."/>
            <person name="Sanchez J."/>
            <person name="Ferrer M."/>
        </authorList>
    </citation>
    <scope>NUCLEOTIDE SEQUENCE</scope>
</reference>
<proteinExistence type="inferred from homology"/>
<sequence length="208" mass="21359">MPFEFKLPDIGEGVAEGEIVQWFVKEGDPIAEDAPLVSVLTDKANVEIPSPRTGRIAKLHAPVGAKVKVGGLLVTIDTGDAPNPPLTPSQPAPGRAPNTAPVPEARTSPGAPAPVPPSARILAPPRIRRLAAERGIDLSQIRGSGPQGQITEADLSTSPTPSSSGGGSRPRRPTRAAPPPPRPPPPPAPPTTPAPGRDGRRRCGRAGA</sequence>
<evidence type="ECO:0000259" key="7">
    <source>
        <dbReference type="PROSITE" id="PS51826"/>
    </source>
</evidence>
<feature type="compositionally biased region" description="Pro residues" evidence="5">
    <location>
        <begin position="176"/>
        <end position="193"/>
    </location>
</feature>
<feature type="region of interest" description="Disordered" evidence="5">
    <location>
        <begin position="76"/>
        <end position="208"/>
    </location>
</feature>
<dbReference type="PANTHER" id="PTHR43178:SF5">
    <property type="entry name" value="LIPOAMIDE ACYLTRANSFERASE COMPONENT OF BRANCHED-CHAIN ALPHA-KETO ACID DEHYDROGENASE COMPLEX, MITOCHONDRIAL"/>
    <property type="match status" value="1"/>
</dbReference>
<evidence type="ECO:0000256" key="2">
    <source>
        <dbReference type="ARBA" id="ARBA00007317"/>
    </source>
</evidence>
<feature type="domain" description="Peripheral subunit-binding (PSBD)" evidence="7">
    <location>
        <begin position="122"/>
        <end position="159"/>
    </location>
</feature>
<comment type="caution">
    <text evidence="8">The sequence shown here is derived from an EMBL/GenBank/DDBJ whole genome shotgun (WGS) entry which is preliminary data.</text>
</comment>
<dbReference type="GO" id="GO:0005737">
    <property type="term" value="C:cytoplasm"/>
    <property type="evidence" value="ECO:0007669"/>
    <property type="project" value="TreeGrafter"/>
</dbReference>
<evidence type="ECO:0000259" key="6">
    <source>
        <dbReference type="PROSITE" id="PS50968"/>
    </source>
</evidence>
<dbReference type="SUPFAM" id="SSF47005">
    <property type="entry name" value="Peripheral subunit-binding domain of 2-oxo acid dehydrogenase complex"/>
    <property type="match status" value="1"/>
</dbReference>
<dbReference type="InterPro" id="IPR011053">
    <property type="entry name" value="Single_hybrid_motif"/>
</dbReference>
<dbReference type="GO" id="GO:0016407">
    <property type="term" value="F:acetyltransferase activity"/>
    <property type="evidence" value="ECO:0007669"/>
    <property type="project" value="TreeGrafter"/>
</dbReference>
<dbReference type="Gene3D" id="2.40.50.100">
    <property type="match status" value="1"/>
</dbReference>
<dbReference type="AlphaFoldDB" id="T1A3E8"/>
<dbReference type="PROSITE" id="PS50968">
    <property type="entry name" value="BIOTINYL_LIPOYL"/>
    <property type="match status" value="1"/>
</dbReference>
<keyword evidence="3" id="KW-0808">Transferase</keyword>
<evidence type="ECO:0000256" key="1">
    <source>
        <dbReference type="ARBA" id="ARBA00001938"/>
    </source>
</evidence>
<evidence type="ECO:0000313" key="8">
    <source>
        <dbReference type="EMBL" id="EQD36355.1"/>
    </source>
</evidence>
<evidence type="ECO:0000256" key="4">
    <source>
        <dbReference type="ARBA" id="ARBA00023315"/>
    </source>
</evidence>
<dbReference type="InterPro" id="IPR004167">
    <property type="entry name" value="PSBD"/>
</dbReference>
<comment type="cofactor">
    <cofactor evidence="1">
        <name>(R)-lipoate</name>
        <dbReference type="ChEBI" id="CHEBI:83088"/>
    </cofactor>
</comment>
<gene>
    <name evidence="8" type="ORF">B1A_17919</name>
</gene>
<keyword evidence="4" id="KW-0012">Acyltransferase</keyword>
<name>T1A3E8_9ZZZZ</name>
<dbReference type="PANTHER" id="PTHR43178">
    <property type="entry name" value="DIHYDROLIPOAMIDE ACETYLTRANSFERASE COMPONENT OF PYRUVATE DEHYDROGENASE COMPLEX"/>
    <property type="match status" value="1"/>
</dbReference>
<evidence type="ECO:0000256" key="3">
    <source>
        <dbReference type="ARBA" id="ARBA00022679"/>
    </source>
</evidence>
<feature type="compositionally biased region" description="Basic residues" evidence="5">
    <location>
        <begin position="199"/>
        <end position="208"/>
    </location>
</feature>
<comment type="similarity">
    <text evidence="2">Belongs to the 2-oxoacid dehydrogenase family.</text>
</comment>
<feature type="domain" description="Lipoyl-binding" evidence="6">
    <location>
        <begin position="2"/>
        <end position="77"/>
    </location>
</feature>
<dbReference type="EMBL" id="AUZX01013193">
    <property type="protein sequence ID" value="EQD36355.1"/>
    <property type="molecule type" value="Genomic_DNA"/>
</dbReference>
<evidence type="ECO:0000256" key="5">
    <source>
        <dbReference type="SAM" id="MobiDB-lite"/>
    </source>
</evidence>
<reference evidence="8" key="1">
    <citation type="submission" date="2013-08" db="EMBL/GenBank/DDBJ databases">
        <authorList>
            <person name="Mendez C."/>
            <person name="Richter M."/>
            <person name="Ferrer M."/>
            <person name="Sanchez J."/>
        </authorList>
    </citation>
    <scope>NUCLEOTIDE SEQUENCE</scope>
</reference>